<dbReference type="Pfam" id="PF00583">
    <property type="entry name" value="Acetyltransf_1"/>
    <property type="match status" value="1"/>
</dbReference>
<dbReference type="SUPFAM" id="SSF55729">
    <property type="entry name" value="Acyl-CoA N-acyltransferases (Nat)"/>
    <property type="match status" value="1"/>
</dbReference>
<name>A0A6C1EBB8_SACPS</name>
<dbReference type="GO" id="GO:0005634">
    <property type="term" value="C:nucleus"/>
    <property type="evidence" value="ECO:0007669"/>
    <property type="project" value="TreeGrafter"/>
</dbReference>
<dbReference type="PANTHER" id="PTHR43138">
    <property type="entry name" value="ACETYLTRANSFERASE, GNAT FAMILY"/>
    <property type="match status" value="1"/>
</dbReference>
<keyword evidence="4" id="KW-1185">Reference proteome</keyword>
<feature type="region of interest" description="Disordered" evidence="1">
    <location>
        <begin position="592"/>
        <end position="622"/>
    </location>
</feature>
<dbReference type="Pfam" id="PF09337">
    <property type="entry name" value="zf-H2C2"/>
    <property type="match status" value="1"/>
</dbReference>
<dbReference type="InterPro" id="IPR016181">
    <property type="entry name" value="Acyl_CoA_acyltransferase"/>
</dbReference>
<feature type="domain" description="N-acetyltransferase" evidence="2">
    <location>
        <begin position="123"/>
        <end position="261"/>
    </location>
</feature>
<dbReference type="CDD" id="cd04301">
    <property type="entry name" value="NAT_SF"/>
    <property type="match status" value="1"/>
</dbReference>
<dbReference type="FunFam" id="1.10.340.70:FF:000007">
    <property type="entry name" value="Transcriptional regulator"/>
    <property type="match status" value="1"/>
</dbReference>
<dbReference type="PANTHER" id="PTHR43138:SF2">
    <property type="entry name" value="PROTEIN SPT10"/>
    <property type="match status" value="1"/>
</dbReference>
<evidence type="ECO:0000313" key="3">
    <source>
        <dbReference type="EMBL" id="QID85997.1"/>
    </source>
</evidence>
<protein>
    <submittedName>
        <fullName evidence="3">Protein spt10</fullName>
    </submittedName>
</protein>
<dbReference type="Gene3D" id="1.10.340.70">
    <property type="match status" value="1"/>
</dbReference>
<dbReference type="InterPro" id="IPR052742">
    <property type="entry name" value="Mito_N-acetyltransferase"/>
</dbReference>
<feature type="compositionally biased region" description="Basic and acidic residues" evidence="1">
    <location>
        <begin position="592"/>
        <end position="612"/>
    </location>
</feature>
<organism evidence="3 4">
    <name type="scientific">Saccharomyces pastorianus</name>
    <name type="common">Lager yeast</name>
    <name type="synonym">Saccharomyces cerevisiae x Saccharomyces eubayanus</name>
    <dbReference type="NCBI Taxonomy" id="27292"/>
    <lineage>
        <taxon>Eukaryota</taxon>
        <taxon>Fungi</taxon>
        <taxon>Dikarya</taxon>
        <taxon>Ascomycota</taxon>
        <taxon>Saccharomycotina</taxon>
        <taxon>Saccharomycetes</taxon>
        <taxon>Saccharomycetales</taxon>
        <taxon>Saccharomycetaceae</taxon>
        <taxon>Saccharomyces</taxon>
    </lineage>
</organism>
<dbReference type="InterPro" id="IPR015416">
    <property type="entry name" value="Znf_H2C2_histone_UAS-bd"/>
</dbReference>
<proteinExistence type="predicted"/>
<sequence>MLMLNQHTGLVRDDEHLHATNHNNGVEMRDDLAVSDQILTPLQPHTILLKDGETIATMYPVPAYPDLLPLGLVSFLLDEFNMEVEKGDSFPYYENLSLDEFKNVWFHNDGHVCIMVLGEIPELDYSMDADTDVDNNYGTDIETMRHTSQYKKRKERRNLNLTIQWEKQCLGIFDLKPAYPGRSAHVVTGTFLVNAGIRGKGIGKTLVETFIEWSKKLGFTSSFFPLIYGTNVGIRRILEGMNFRRIGKLPEAGILKGFDVPVDSFMYGKEFTHITKSIDLLRDPQKSIEIGKYERLKHFLETGKYPLHCDRNEKARLRVLSKTHSVLNGKLMTKGKEIIYDTNQQIQIALEIHLVEHLGINKVTSKIGEKYHWRGIKNTVSEVISQCQKCKMRYKDGTGVIIEQKRAVKQAHMLPTQHVETINNPKNNKKRDGALLGQSMNFPQNMISSTLNDAEGQPTPPDTNVVRAAFLNAANSPASTSESNQVDKRNEYLASIQNTPLLDDEQSMNSFNRFVEEEHSRKRRKYLDVATNGIVPHLANDGSQNAASTVNDSEHDMGNPVAGLDRNDHAIMNDAMLSLEDNVMAALEMVQKEQQQKIEQGEEDGEASRNDIDGTEDSDTTVNRMVNDASNTFTGHNSNIYY</sequence>
<dbReference type="Gene3D" id="3.40.630.30">
    <property type="match status" value="1"/>
</dbReference>
<reference evidence="3 4" key="1">
    <citation type="journal article" date="2019" name="BMC Genomics">
        <title>Chromosome level assembly and comparative genome analysis confirm lager-brewing yeasts originated from a single hybridization.</title>
        <authorList>
            <person name="Salazar A.N."/>
            <person name="Gorter de Vries A.R."/>
            <person name="van den Broek M."/>
            <person name="Brouwers N."/>
            <person name="de la Torre Cortes P."/>
            <person name="Kuijpers N.G.A."/>
            <person name="Daran J.G."/>
            <person name="Abeel T."/>
        </authorList>
    </citation>
    <scope>NUCLEOTIDE SEQUENCE [LARGE SCALE GENOMIC DNA]</scope>
    <source>
        <strain evidence="3 4">CBS 1483</strain>
    </source>
</reference>
<accession>A0A6C1EBB8</accession>
<dbReference type="InterPro" id="IPR000182">
    <property type="entry name" value="GNAT_dom"/>
</dbReference>
<dbReference type="OrthoDB" id="10264707at2759"/>
<dbReference type="EMBL" id="CP049007">
    <property type="protein sequence ID" value="QID85997.1"/>
    <property type="molecule type" value="Genomic_DNA"/>
</dbReference>
<dbReference type="Proteomes" id="UP000501346">
    <property type="component" value="Chromosome SeX-ScX"/>
</dbReference>
<evidence type="ECO:0000256" key="1">
    <source>
        <dbReference type="SAM" id="MobiDB-lite"/>
    </source>
</evidence>
<gene>
    <name evidence="3" type="primary">SPT10_2</name>
    <name evidence="3" type="ORF">GRS66_008597</name>
</gene>
<evidence type="ECO:0000313" key="4">
    <source>
        <dbReference type="Proteomes" id="UP000501346"/>
    </source>
</evidence>
<dbReference type="PROSITE" id="PS51186">
    <property type="entry name" value="GNAT"/>
    <property type="match status" value="1"/>
</dbReference>
<dbReference type="GO" id="GO:0016747">
    <property type="term" value="F:acyltransferase activity, transferring groups other than amino-acyl groups"/>
    <property type="evidence" value="ECO:0007669"/>
    <property type="project" value="InterPro"/>
</dbReference>
<dbReference type="AlphaFoldDB" id="A0A6C1EBB8"/>
<evidence type="ECO:0000259" key="2">
    <source>
        <dbReference type="PROSITE" id="PS51186"/>
    </source>
</evidence>